<accession>A0A4R3TGD5</accession>
<dbReference type="CDD" id="cd05826">
    <property type="entry name" value="Sortase_B"/>
    <property type="match status" value="1"/>
</dbReference>
<keyword evidence="3" id="KW-0812">Transmembrane</keyword>
<feature type="active site" description="Acyl-thioester intermediate" evidence="2">
    <location>
        <position position="233"/>
    </location>
</feature>
<dbReference type="Proteomes" id="UP000295773">
    <property type="component" value="Unassembled WGS sequence"/>
</dbReference>
<keyword evidence="3" id="KW-1133">Transmembrane helix</keyword>
<dbReference type="InterPro" id="IPR009835">
    <property type="entry name" value="SrtB"/>
</dbReference>
<dbReference type="AlphaFoldDB" id="A0A4R3TGD5"/>
<sequence>MRKKKPKKPLKKWQKILYDILFLIALGVFIYSGYQLFHIYSQNHAEEKEKIELQQLSNIPDDLEKDFTVNWKALKKKNDEILAWILIPDTNINYPIVKGSDNSFYLTHSFEKKENYAGAIFMDYQADGKFKDRNTIIYGHNMWHKTMFTDIEKFKEKAFFDKHPYLYIFTPQQNYRCEIFSIHSAKDLSASYDLNYPTKESWQQYLNMVEGLSDFKRNVKLNTQDHIVTLSTCSYEEGNSTDLRYLLHAKLVKWDGSYKVKKGK</sequence>
<comment type="caution">
    <text evidence="4">The sequence shown here is derived from an EMBL/GenBank/DDBJ whole genome shotgun (WGS) entry which is preliminary data.</text>
</comment>
<feature type="active site" description="Proton donor/acceptor" evidence="2">
    <location>
        <position position="140"/>
    </location>
</feature>
<dbReference type="NCBIfam" id="TIGR03064">
    <property type="entry name" value="sortase_srtB"/>
    <property type="match status" value="1"/>
</dbReference>
<protein>
    <submittedName>
        <fullName evidence="4">Sortase B</fullName>
    </submittedName>
</protein>
<dbReference type="InterPro" id="IPR005754">
    <property type="entry name" value="Sortase"/>
</dbReference>
<dbReference type="EMBL" id="SMBP01000007">
    <property type="protein sequence ID" value="TCU60416.1"/>
    <property type="molecule type" value="Genomic_DNA"/>
</dbReference>
<dbReference type="RefSeq" id="WP_132224517.1">
    <property type="nucleotide sequence ID" value="NZ_JANKBG010000007.1"/>
</dbReference>
<proteinExistence type="predicted"/>
<dbReference type="InterPro" id="IPR023365">
    <property type="entry name" value="Sortase_dom-sf"/>
</dbReference>
<keyword evidence="1" id="KW-0378">Hydrolase</keyword>
<organism evidence="4 5">
    <name type="scientific">Longicatena caecimuris</name>
    <dbReference type="NCBI Taxonomy" id="1796635"/>
    <lineage>
        <taxon>Bacteria</taxon>
        <taxon>Bacillati</taxon>
        <taxon>Bacillota</taxon>
        <taxon>Erysipelotrichia</taxon>
        <taxon>Erysipelotrichales</taxon>
        <taxon>Erysipelotrichaceae</taxon>
        <taxon>Longicatena</taxon>
    </lineage>
</organism>
<name>A0A4R3TGD5_9FIRM</name>
<dbReference type="Gene3D" id="2.40.260.10">
    <property type="entry name" value="Sortase"/>
    <property type="match status" value="1"/>
</dbReference>
<evidence type="ECO:0000256" key="2">
    <source>
        <dbReference type="PIRSR" id="PIRSR605754-1"/>
    </source>
</evidence>
<dbReference type="Pfam" id="PF04203">
    <property type="entry name" value="Sortase"/>
    <property type="match status" value="1"/>
</dbReference>
<gene>
    <name evidence="4" type="ORF">EDD61_107112</name>
</gene>
<evidence type="ECO:0000313" key="4">
    <source>
        <dbReference type="EMBL" id="TCU60416.1"/>
    </source>
</evidence>
<keyword evidence="5" id="KW-1185">Reference proteome</keyword>
<evidence type="ECO:0000256" key="1">
    <source>
        <dbReference type="ARBA" id="ARBA00022801"/>
    </source>
</evidence>
<evidence type="ECO:0000256" key="3">
    <source>
        <dbReference type="SAM" id="Phobius"/>
    </source>
</evidence>
<dbReference type="GO" id="GO:0016787">
    <property type="term" value="F:hydrolase activity"/>
    <property type="evidence" value="ECO:0007669"/>
    <property type="project" value="UniProtKB-KW"/>
</dbReference>
<reference evidence="4 5" key="1">
    <citation type="submission" date="2019-03" db="EMBL/GenBank/DDBJ databases">
        <title>Genomic Encyclopedia of Type Strains, Phase IV (KMG-IV): sequencing the most valuable type-strain genomes for metagenomic binning, comparative biology and taxonomic classification.</title>
        <authorList>
            <person name="Goeker M."/>
        </authorList>
    </citation>
    <scope>NUCLEOTIDE SEQUENCE [LARGE SCALE GENOMIC DNA]</scope>
    <source>
        <strain evidence="4 5">DSM 29481</strain>
    </source>
</reference>
<dbReference type="SUPFAM" id="SSF63817">
    <property type="entry name" value="Sortase"/>
    <property type="match status" value="1"/>
</dbReference>
<evidence type="ECO:0000313" key="5">
    <source>
        <dbReference type="Proteomes" id="UP000295773"/>
    </source>
</evidence>
<feature type="transmembrane region" description="Helical" evidence="3">
    <location>
        <begin position="16"/>
        <end position="34"/>
    </location>
</feature>
<keyword evidence="3" id="KW-0472">Membrane</keyword>